<feature type="transmembrane region" description="Helical" evidence="2">
    <location>
        <begin position="33"/>
        <end position="50"/>
    </location>
</feature>
<organism evidence="4 5">
    <name type="scientific">Brachybacterium nesterenkovii</name>
    <dbReference type="NCBI Taxonomy" id="47847"/>
    <lineage>
        <taxon>Bacteria</taxon>
        <taxon>Bacillati</taxon>
        <taxon>Actinomycetota</taxon>
        <taxon>Actinomycetes</taxon>
        <taxon>Micrococcales</taxon>
        <taxon>Dermabacteraceae</taxon>
        <taxon>Brachybacterium</taxon>
    </lineage>
</organism>
<evidence type="ECO:0000256" key="1">
    <source>
        <dbReference type="SAM" id="MobiDB-lite"/>
    </source>
</evidence>
<evidence type="ECO:0000259" key="3">
    <source>
        <dbReference type="Pfam" id="PF02517"/>
    </source>
</evidence>
<feature type="compositionally biased region" description="Low complexity" evidence="1">
    <location>
        <begin position="8"/>
        <end position="26"/>
    </location>
</feature>
<dbReference type="EMBL" id="FWFG01000068">
    <property type="protein sequence ID" value="SLM92445.1"/>
    <property type="molecule type" value="Genomic_DNA"/>
</dbReference>
<dbReference type="Pfam" id="PF02517">
    <property type="entry name" value="Rce1-like"/>
    <property type="match status" value="1"/>
</dbReference>
<dbReference type="Proteomes" id="UP000195981">
    <property type="component" value="Unassembled WGS sequence"/>
</dbReference>
<keyword evidence="2" id="KW-0472">Membrane</keyword>
<sequence length="307" mass="31576">MRDARGMSSPNPTPATTDPAEAASASRGDRGRGLALAAVFVAALLTAWALHPEGVVVSRDPGYVPRPVPLLVVPALLAAAAALALPGPSRPASAITVRRPRRAVAETAGLIGLFALFVVLAPRLPLPEDAIVLKAALFMLVPALALGLLARRGASIEIERPAGSTLPALLPVALLGVLPTLGHLATPAPSTGPPVGLLIVSAVATAITAGLGEELLFRRFLQTRLEALAGPWTGILATSLLFGLSHVLSHQGGLTLDGVAQVIAMQGSTGIALGLIWARWRRLRWCVLAHVLLNGLGVLVHLVSLAL</sequence>
<feature type="transmembrane region" description="Helical" evidence="2">
    <location>
        <begin position="259"/>
        <end position="278"/>
    </location>
</feature>
<name>A0A1X6X1C3_9MICO</name>
<proteinExistence type="predicted"/>
<dbReference type="PANTHER" id="PTHR43592:SF15">
    <property type="entry name" value="CAAX AMINO TERMINAL PROTEASE FAMILY PROTEIN"/>
    <property type="match status" value="1"/>
</dbReference>
<feature type="transmembrane region" description="Helical" evidence="2">
    <location>
        <begin position="162"/>
        <end position="182"/>
    </location>
</feature>
<protein>
    <submittedName>
        <fullName evidence="4">Abortive infection protein</fullName>
    </submittedName>
</protein>
<dbReference type="PANTHER" id="PTHR43592">
    <property type="entry name" value="CAAX AMINO TERMINAL PROTEASE"/>
    <property type="match status" value="1"/>
</dbReference>
<feature type="transmembrane region" description="Helical" evidence="2">
    <location>
        <begin position="285"/>
        <end position="306"/>
    </location>
</feature>
<feature type="transmembrane region" description="Helical" evidence="2">
    <location>
        <begin position="131"/>
        <end position="150"/>
    </location>
</feature>
<keyword evidence="5" id="KW-1185">Reference proteome</keyword>
<evidence type="ECO:0000313" key="5">
    <source>
        <dbReference type="Proteomes" id="UP000195981"/>
    </source>
</evidence>
<feature type="transmembrane region" description="Helical" evidence="2">
    <location>
        <begin position="194"/>
        <end position="216"/>
    </location>
</feature>
<dbReference type="AlphaFoldDB" id="A0A1X6X1C3"/>
<reference evidence="4 5" key="1">
    <citation type="submission" date="2017-02" db="EMBL/GenBank/DDBJ databases">
        <authorList>
            <person name="Peterson S.W."/>
        </authorList>
    </citation>
    <scope>NUCLEOTIDE SEQUENCE [LARGE SCALE GENOMIC DNA]</scope>
    <source>
        <strain evidence="4 5">CIP104813</strain>
    </source>
</reference>
<feature type="region of interest" description="Disordered" evidence="1">
    <location>
        <begin position="1"/>
        <end position="26"/>
    </location>
</feature>
<dbReference type="GO" id="GO:0004175">
    <property type="term" value="F:endopeptidase activity"/>
    <property type="evidence" value="ECO:0007669"/>
    <property type="project" value="UniProtKB-ARBA"/>
</dbReference>
<gene>
    <name evidence="4" type="ORF">FM110_08290</name>
</gene>
<evidence type="ECO:0000256" key="2">
    <source>
        <dbReference type="SAM" id="Phobius"/>
    </source>
</evidence>
<keyword evidence="2" id="KW-0812">Transmembrane</keyword>
<feature type="transmembrane region" description="Helical" evidence="2">
    <location>
        <begin position="70"/>
        <end position="87"/>
    </location>
</feature>
<dbReference type="GO" id="GO:0080120">
    <property type="term" value="P:CAAX-box protein maturation"/>
    <property type="evidence" value="ECO:0007669"/>
    <property type="project" value="UniProtKB-ARBA"/>
</dbReference>
<feature type="transmembrane region" description="Helical" evidence="2">
    <location>
        <begin position="108"/>
        <end position="125"/>
    </location>
</feature>
<dbReference type="InterPro" id="IPR003675">
    <property type="entry name" value="Rce1/LyrA-like_dom"/>
</dbReference>
<accession>A0A1X6X1C3</accession>
<keyword evidence="2" id="KW-1133">Transmembrane helix</keyword>
<feature type="transmembrane region" description="Helical" evidence="2">
    <location>
        <begin position="228"/>
        <end position="247"/>
    </location>
</feature>
<feature type="domain" description="CAAX prenyl protease 2/Lysostaphin resistance protein A-like" evidence="3">
    <location>
        <begin position="198"/>
        <end position="295"/>
    </location>
</feature>
<evidence type="ECO:0000313" key="4">
    <source>
        <dbReference type="EMBL" id="SLM92445.1"/>
    </source>
</evidence>